<dbReference type="Ensembl" id="ENSMFAT00000088054.1">
    <property type="protein sequence ID" value="ENSMFAP00000051800.1"/>
    <property type="gene ID" value="ENSMFAG00000054728.1"/>
</dbReference>
<organism evidence="2 3">
    <name type="scientific">Macaca fascicularis</name>
    <name type="common">Crab-eating macaque</name>
    <name type="synonym">Cynomolgus monkey</name>
    <dbReference type="NCBI Taxonomy" id="9541"/>
    <lineage>
        <taxon>Eukaryota</taxon>
        <taxon>Metazoa</taxon>
        <taxon>Chordata</taxon>
        <taxon>Craniata</taxon>
        <taxon>Vertebrata</taxon>
        <taxon>Euteleostomi</taxon>
        <taxon>Mammalia</taxon>
        <taxon>Eutheria</taxon>
        <taxon>Euarchontoglires</taxon>
        <taxon>Primates</taxon>
        <taxon>Haplorrhini</taxon>
        <taxon>Catarrhini</taxon>
        <taxon>Cercopithecidae</taxon>
        <taxon>Cercopithecinae</taxon>
        <taxon>Macaca</taxon>
    </lineage>
</organism>
<evidence type="ECO:0000313" key="3">
    <source>
        <dbReference type="Proteomes" id="UP000233100"/>
    </source>
</evidence>
<reference evidence="2" key="2">
    <citation type="submission" date="2025-08" db="UniProtKB">
        <authorList>
            <consortium name="Ensembl"/>
        </authorList>
    </citation>
    <scope>IDENTIFICATION</scope>
</reference>
<dbReference type="AlphaFoldDB" id="A0A7N9CLW4"/>
<dbReference type="PRINTS" id="PR02045">
    <property type="entry name" value="F138DOMAIN"/>
</dbReference>
<dbReference type="PANTHER" id="PTHR12138:SF152">
    <property type="entry name" value="C2H2-TYPE DOMAIN-CONTAINING PROTEIN"/>
    <property type="match status" value="1"/>
</dbReference>
<proteinExistence type="predicted"/>
<dbReference type="PANTHER" id="PTHR12138">
    <property type="entry name" value="PRIMATE-EXPANDED PROTEIN FAMILY"/>
    <property type="match status" value="1"/>
</dbReference>
<evidence type="ECO:0000313" key="2">
    <source>
        <dbReference type="Ensembl" id="ENSMFAP00000051800.1"/>
    </source>
</evidence>
<evidence type="ECO:0000256" key="1">
    <source>
        <dbReference type="SAM" id="MobiDB-lite"/>
    </source>
</evidence>
<reference evidence="2 3" key="1">
    <citation type="submission" date="2013-03" db="EMBL/GenBank/DDBJ databases">
        <authorList>
            <person name="Warren W."/>
            <person name="Wilson R.K."/>
        </authorList>
    </citation>
    <scope>NUCLEOTIDE SEQUENCE</scope>
</reference>
<name>A0A7N9CLW4_MACFA</name>
<sequence>MAHCSFDLPGSSDSPASAPQVAGARGTSHRAWLIFVFFVETGFHHLAQAGLELLSSNCLPALASQSAEITDVNHRSHPRICLLIAV</sequence>
<feature type="region of interest" description="Disordered" evidence="1">
    <location>
        <begin position="1"/>
        <end position="22"/>
    </location>
</feature>
<protein>
    <submittedName>
        <fullName evidence="2">Uncharacterized protein</fullName>
    </submittedName>
</protein>
<dbReference type="GeneTree" id="ENSGT01150000286943"/>
<keyword evidence="3" id="KW-1185">Reference proteome</keyword>
<accession>A0A7N9CLW4</accession>
<dbReference type="Proteomes" id="UP000233100">
    <property type="component" value="Chromosome 17"/>
</dbReference>
<reference evidence="2" key="3">
    <citation type="submission" date="2025-09" db="UniProtKB">
        <authorList>
            <consortium name="Ensembl"/>
        </authorList>
    </citation>
    <scope>IDENTIFICATION</scope>
</reference>